<dbReference type="PANTHER" id="PTHR39535">
    <property type="entry name" value="SPORULATION-DELAYING PROTEIN SDPB"/>
    <property type="match status" value="1"/>
</dbReference>
<dbReference type="AlphaFoldDB" id="A0A1Q9C0E7"/>
<sequence length="568" mass="64189">MSCHMHDVFLDLRALAVFRLGLGAALLVEVTELTSHRAAFLDPDGVCPVEHIASKAMFDFYLAATGSEGILIMLLVNLAASLCFMLGFWTRTSAFICWIFSSSQQHRLNNCVAYSGDALRTCLLFWAHFQPLADVWSLDAANSLSTKVRRVEPELLQDEAELRTPVSGLRERMKSTACSNLGPTREDIDEHDDRKDTRSAGTAAPLCAFLLLMQMASMYEYTAATKVGSTWQQGSAVLQTLHLRQFAREPMAGFLAMFPQLCQFLTHSTWYVEKFAWMLAFLPYPSARMVAFCLFFGLHFGMNLALRVGNFQLFAMSGWLVALPRPFLDRLEALLLRLWPQVGRALQRGPKRPAKTRPQQWLFTILQLLGFALMLVTVAEGCRFRGDKCSMLGAARLVPKADGWLAKLALNQRWNMFSPDAPFKSLRVELFGVLDAPKCRGDQDSFWHHCPVVELWSSKGYPSFTEQIPTQLPNWGNMSMPAPKTVDFATNRWRKLVEDVDHSMGLGGYSCLQWRAQNPRRKLLGVWLVRARSHMPQEQETLVGAFRHWCDADGKAVIKSLPRQPWLS</sequence>
<evidence type="ECO:0000256" key="1">
    <source>
        <dbReference type="ARBA" id="ARBA00004127"/>
    </source>
</evidence>
<dbReference type="OrthoDB" id="409811at2759"/>
<evidence type="ECO:0000256" key="3">
    <source>
        <dbReference type="ARBA" id="ARBA00022989"/>
    </source>
</evidence>
<protein>
    <recommendedName>
        <fullName evidence="7">HTTM-like domain-containing protein</fullName>
    </recommendedName>
</protein>
<accession>A0A1Q9C0E7</accession>
<comment type="caution">
    <text evidence="8">The sequence shown here is derived from an EMBL/GenBank/DDBJ whole genome shotgun (WGS) entry which is preliminary data.</text>
</comment>
<keyword evidence="9" id="KW-1185">Reference proteome</keyword>
<organism evidence="8 9">
    <name type="scientific">Symbiodinium microadriaticum</name>
    <name type="common">Dinoflagellate</name>
    <name type="synonym">Zooxanthella microadriatica</name>
    <dbReference type="NCBI Taxonomy" id="2951"/>
    <lineage>
        <taxon>Eukaryota</taxon>
        <taxon>Sar</taxon>
        <taxon>Alveolata</taxon>
        <taxon>Dinophyceae</taxon>
        <taxon>Suessiales</taxon>
        <taxon>Symbiodiniaceae</taxon>
        <taxon>Symbiodinium</taxon>
    </lineage>
</organism>
<dbReference type="SMART" id="SM00752">
    <property type="entry name" value="HTTM"/>
    <property type="match status" value="1"/>
</dbReference>
<evidence type="ECO:0000256" key="2">
    <source>
        <dbReference type="ARBA" id="ARBA00022692"/>
    </source>
</evidence>
<evidence type="ECO:0000256" key="4">
    <source>
        <dbReference type="ARBA" id="ARBA00023136"/>
    </source>
</evidence>
<feature type="compositionally biased region" description="Basic and acidic residues" evidence="5">
    <location>
        <begin position="184"/>
        <end position="198"/>
    </location>
</feature>
<dbReference type="Proteomes" id="UP000186817">
    <property type="component" value="Unassembled WGS sequence"/>
</dbReference>
<dbReference type="InterPro" id="IPR011020">
    <property type="entry name" value="HTTM-like"/>
</dbReference>
<gene>
    <name evidence="8" type="ORF">AK812_SmicGene43687</name>
</gene>
<dbReference type="InterPro" id="IPR052964">
    <property type="entry name" value="Sporulation_signal_mat"/>
</dbReference>
<keyword evidence="4 6" id="KW-0472">Membrane</keyword>
<evidence type="ECO:0000256" key="6">
    <source>
        <dbReference type="SAM" id="Phobius"/>
    </source>
</evidence>
<feature type="transmembrane region" description="Helical" evidence="6">
    <location>
        <begin position="361"/>
        <end position="379"/>
    </location>
</feature>
<evidence type="ECO:0000313" key="9">
    <source>
        <dbReference type="Proteomes" id="UP000186817"/>
    </source>
</evidence>
<proteinExistence type="predicted"/>
<keyword evidence="2 6" id="KW-0812">Transmembrane</keyword>
<dbReference type="GO" id="GO:0012505">
    <property type="term" value="C:endomembrane system"/>
    <property type="evidence" value="ECO:0007669"/>
    <property type="project" value="UniProtKB-SubCell"/>
</dbReference>
<reference evidence="8 9" key="1">
    <citation type="submission" date="2016-02" db="EMBL/GenBank/DDBJ databases">
        <title>Genome analysis of coral dinoflagellate symbionts highlights evolutionary adaptations to a symbiotic lifestyle.</title>
        <authorList>
            <person name="Aranda M."/>
            <person name="Li Y."/>
            <person name="Liew Y.J."/>
            <person name="Baumgarten S."/>
            <person name="Simakov O."/>
            <person name="Wilson M."/>
            <person name="Piel J."/>
            <person name="Ashoor H."/>
            <person name="Bougouffa S."/>
            <person name="Bajic V.B."/>
            <person name="Ryu T."/>
            <person name="Ravasi T."/>
            <person name="Bayer T."/>
            <person name="Micklem G."/>
            <person name="Kim H."/>
            <person name="Bhak J."/>
            <person name="Lajeunesse T.C."/>
            <person name="Voolstra C.R."/>
        </authorList>
    </citation>
    <scope>NUCLEOTIDE SEQUENCE [LARGE SCALE GENOMIC DNA]</scope>
    <source>
        <strain evidence="8 9">CCMP2467</strain>
    </source>
</reference>
<evidence type="ECO:0000259" key="7">
    <source>
        <dbReference type="SMART" id="SM00752"/>
    </source>
</evidence>
<evidence type="ECO:0000256" key="5">
    <source>
        <dbReference type="SAM" id="MobiDB-lite"/>
    </source>
</evidence>
<name>A0A1Q9C0E7_SYMMI</name>
<dbReference type="EMBL" id="LSRX01002040">
    <property type="protein sequence ID" value="OLP76382.1"/>
    <property type="molecule type" value="Genomic_DNA"/>
</dbReference>
<keyword evidence="3 6" id="KW-1133">Transmembrane helix</keyword>
<evidence type="ECO:0000313" key="8">
    <source>
        <dbReference type="EMBL" id="OLP76382.1"/>
    </source>
</evidence>
<feature type="region of interest" description="Disordered" evidence="5">
    <location>
        <begin position="179"/>
        <end position="198"/>
    </location>
</feature>
<feature type="transmembrane region" description="Helical" evidence="6">
    <location>
        <begin position="70"/>
        <end position="89"/>
    </location>
</feature>
<dbReference type="PANTHER" id="PTHR39535:SF2">
    <property type="entry name" value="HTTM DOMAIN-CONTAINING PROTEIN"/>
    <property type="match status" value="1"/>
</dbReference>
<comment type="subcellular location">
    <subcellularLocation>
        <location evidence="1">Endomembrane system</location>
        <topology evidence="1">Multi-pass membrane protein</topology>
    </subcellularLocation>
</comment>
<feature type="domain" description="HTTM-like" evidence="7">
    <location>
        <begin position="10"/>
        <end position="327"/>
    </location>
</feature>
<feature type="transmembrane region" description="Helical" evidence="6">
    <location>
        <begin position="275"/>
        <end position="298"/>
    </location>
</feature>